<reference evidence="1" key="1">
    <citation type="submission" date="2023-10" db="EMBL/GenBank/DDBJ databases">
        <title>Chromosome-level genome of the transformable northern wattle, Acacia crassicarpa.</title>
        <authorList>
            <person name="Massaro I."/>
            <person name="Sinha N.R."/>
            <person name="Poethig S."/>
            <person name="Leichty A.R."/>
        </authorList>
    </citation>
    <scope>NUCLEOTIDE SEQUENCE</scope>
    <source>
        <strain evidence="1">Acra3RX</strain>
        <tissue evidence="1">Leaf</tissue>
    </source>
</reference>
<accession>A0AAE1JGD2</accession>
<organism evidence="1 2">
    <name type="scientific">Acacia crassicarpa</name>
    <name type="common">northern wattle</name>
    <dbReference type="NCBI Taxonomy" id="499986"/>
    <lineage>
        <taxon>Eukaryota</taxon>
        <taxon>Viridiplantae</taxon>
        <taxon>Streptophyta</taxon>
        <taxon>Embryophyta</taxon>
        <taxon>Tracheophyta</taxon>
        <taxon>Spermatophyta</taxon>
        <taxon>Magnoliopsida</taxon>
        <taxon>eudicotyledons</taxon>
        <taxon>Gunneridae</taxon>
        <taxon>Pentapetalae</taxon>
        <taxon>rosids</taxon>
        <taxon>fabids</taxon>
        <taxon>Fabales</taxon>
        <taxon>Fabaceae</taxon>
        <taxon>Caesalpinioideae</taxon>
        <taxon>mimosoid clade</taxon>
        <taxon>Acacieae</taxon>
        <taxon>Acacia</taxon>
    </lineage>
</organism>
<dbReference type="EMBL" id="JAWXYG010000022">
    <property type="protein sequence ID" value="KAK4252604.1"/>
    <property type="molecule type" value="Genomic_DNA"/>
</dbReference>
<protein>
    <recommendedName>
        <fullName evidence="3">Retrotransposon Copia-like N-terminal domain-containing protein</fullName>
    </recommendedName>
</protein>
<dbReference type="Proteomes" id="UP001293593">
    <property type="component" value="Unassembled WGS sequence"/>
</dbReference>
<sequence length="148" mass="16392">MSRFVASVVTPAPAILVRDCGFSNKKITIKLDDTNFLLWKQQVYFMVKQHRVYSLLDDTVTLPPETIRGDDGSTIPNPAFEEHESLDSALASWLLASIASNILPDLVGLTSAAQIWAKLNQLFSNKSDVKILSDEGLFVFSLGVHNQK</sequence>
<dbReference type="AlphaFoldDB" id="A0AAE1JGD2"/>
<keyword evidence="2" id="KW-1185">Reference proteome</keyword>
<dbReference type="PANTHER" id="PTHR47481:SF30">
    <property type="entry name" value="CCHC-TYPE DOMAIN-CONTAINING PROTEIN"/>
    <property type="match status" value="1"/>
</dbReference>
<dbReference type="PANTHER" id="PTHR47481">
    <property type="match status" value="1"/>
</dbReference>
<gene>
    <name evidence="1" type="ORF">QN277_014355</name>
</gene>
<comment type="caution">
    <text evidence="1">The sequence shown here is derived from an EMBL/GenBank/DDBJ whole genome shotgun (WGS) entry which is preliminary data.</text>
</comment>
<evidence type="ECO:0000313" key="2">
    <source>
        <dbReference type="Proteomes" id="UP001293593"/>
    </source>
</evidence>
<evidence type="ECO:0000313" key="1">
    <source>
        <dbReference type="EMBL" id="KAK4252604.1"/>
    </source>
</evidence>
<proteinExistence type="predicted"/>
<evidence type="ECO:0008006" key="3">
    <source>
        <dbReference type="Google" id="ProtNLM"/>
    </source>
</evidence>
<name>A0AAE1JGD2_9FABA</name>